<dbReference type="AlphaFoldDB" id="A0A4S4AMU7"/>
<dbReference type="Proteomes" id="UP000307956">
    <property type="component" value="Unassembled WGS sequence"/>
</dbReference>
<sequence length="221" mass="24464">MPRKPVTELRGGLSPRQRIWAAIRDRGGRELWCIDDIVDTTRINRELGGTVDAATTRTYVVCLQRAGIVQLAEIEPGPRGRKRYRLARDEGIEAPRVRKDGSRVTQGLAQEQMWRTLRMLGNGDTNARELAAHASSSTATVALRAAEDYLQTLATAGYLECTQRGHGTGRGGVPARYRLRPDRNTGPKPPMVCRTRVVFDPNLLAVVWAPAVTEEDADHGR</sequence>
<reference evidence="2 3" key="1">
    <citation type="submission" date="2019-04" db="EMBL/GenBank/DDBJ databases">
        <title>Azoarcus rhizosphaerae sp. nov. isolated from rhizosphere of Ficus religiosa.</title>
        <authorList>
            <person name="Lin S.-Y."/>
            <person name="Hameed A."/>
            <person name="Hsu Y.-H."/>
            <person name="Young C.-C."/>
        </authorList>
    </citation>
    <scope>NUCLEOTIDE SEQUENCE [LARGE SCALE GENOMIC DNA]</scope>
    <source>
        <strain evidence="2 3">CC-YHH848</strain>
    </source>
</reference>
<name>A0A4S4AMU7_9RHOO</name>
<accession>A0A4S4AMU7</accession>
<evidence type="ECO:0000313" key="3">
    <source>
        <dbReference type="Proteomes" id="UP000307956"/>
    </source>
</evidence>
<organism evidence="2 3">
    <name type="scientific">Pseudothauera rhizosphaerae</name>
    <dbReference type="NCBI Taxonomy" id="2565932"/>
    <lineage>
        <taxon>Bacteria</taxon>
        <taxon>Pseudomonadati</taxon>
        <taxon>Pseudomonadota</taxon>
        <taxon>Betaproteobacteria</taxon>
        <taxon>Rhodocyclales</taxon>
        <taxon>Zoogloeaceae</taxon>
        <taxon>Pseudothauera</taxon>
    </lineage>
</organism>
<gene>
    <name evidence="2" type="ORF">E6O51_11980</name>
</gene>
<dbReference type="EMBL" id="SSOD01000008">
    <property type="protein sequence ID" value="THF60941.1"/>
    <property type="molecule type" value="Genomic_DNA"/>
</dbReference>
<protein>
    <submittedName>
        <fullName evidence="2">Uncharacterized protein</fullName>
    </submittedName>
</protein>
<dbReference type="RefSeq" id="WP_136385215.1">
    <property type="nucleotide sequence ID" value="NZ_SSOD01000008.1"/>
</dbReference>
<proteinExistence type="predicted"/>
<dbReference type="OrthoDB" id="8080957at2"/>
<evidence type="ECO:0000313" key="2">
    <source>
        <dbReference type="EMBL" id="THF60941.1"/>
    </source>
</evidence>
<evidence type="ECO:0000256" key="1">
    <source>
        <dbReference type="SAM" id="MobiDB-lite"/>
    </source>
</evidence>
<keyword evidence="3" id="KW-1185">Reference proteome</keyword>
<comment type="caution">
    <text evidence="2">The sequence shown here is derived from an EMBL/GenBank/DDBJ whole genome shotgun (WGS) entry which is preliminary data.</text>
</comment>
<feature type="region of interest" description="Disordered" evidence="1">
    <location>
        <begin position="165"/>
        <end position="189"/>
    </location>
</feature>